<keyword evidence="3" id="KW-0472">Membrane</keyword>
<keyword evidence="6" id="KW-1185">Reference proteome</keyword>
<dbReference type="EC" id="2.7.7.65" evidence="1"/>
<dbReference type="CDD" id="cd12915">
    <property type="entry name" value="PDC2_DGC_like"/>
    <property type="match status" value="1"/>
</dbReference>
<dbReference type="InterPro" id="IPR000160">
    <property type="entry name" value="GGDEF_dom"/>
</dbReference>
<dbReference type="RefSeq" id="WP_082799743.1">
    <property type="nucleotide sequence ID" value="NZ_CP013235.1"/>
</dbReference>
<dbReference type="PANTHER" id="PTHR45138">
    <property type="entry name" value="REGULATORY COMPONENTS OF SENSORY TRANSDUCTION SYSTEM"/>
    <property type="match status" value="1"/>
</dbReference>
<feature type="domain" description="GGDEF" evidence="4">
    <location>
        <begin position="382"/>
        <end position="519"/>
    </location>
</feature>
<dbReference type="Gene3D" id="3.30.70.270">
    <property type="match status" value="1"/>
</dbReference>
<evidence type="ECO:0000256" key="3">
    <source>
        <dbReference type="SAM" id="Phobius"/>
    </source>
</evidence>
<dbReference type="EMBL" id="CP013235">
    <property type="protein sequence ID" value="AMP10286.1"/>
    <property type="molecule type" value="Genomic_DNA"/>
</dbReference>
<proteinExistence type="predicted"/>
<dbReference type="NCBIfam" id="TIGR00254">
    <property type="entry name" value="GGDEF"/>
    <property type="match status" value="1"/>
</dbReference>
<dbReference type="GO" id="GO:0052621">
    <property type="term" value="F:diguanylate cyclase activity"/>
    <property type="evidence" value="ECO:0007669"/>
    <property type="project" value="UniProtKB-EC"/>
</dbReference>
<dbReference type="SMART" id="SM00267">
    <property type="entry name" value="GGDEF"/>
    <property type="match status" value="1"/>
</dbReference>
<keyword evidence="3" id="KW-0812">Transmembrane</keyword>
<dbReference type="FunFam" id="3.30.70.270:FF:000001">
    <property type="entry name" value="Diguanylate cyclase domain protein"/>
    <property type="match status" value="1"/>
</dbReference>
<comment type="catalytic activity">
    <reaction evidence="2">
        <text>2 GTP = 3',3'-c-di-GMP + 2 diphosphate</text>
        <dbReference type="Rhea" id="RHEA:24898"/>
        <dbReference type="ChEBI" id="CHEBI:33019"/>
        <dbReference type="ChEBI" id="CHEBI:37565"/>
        <dbReference type="ChEBI" id="CHEBI:58805"/>
        <dbReference type="EC" id="2.7.7.65"/>
    </reaction>
</comment>
<dbReference type="InterPro" id="IPR054327">
    <property type="entry name" value="His-kinase-like_sensor"/>
</dbReference>
<dbReference type="GO" id="GO:1902201">
    <property type="term" value="P:negative regulation of bacterial-type flagellum-dependent cell motility"/>
    <property type="evidence" value="ECO:0007669"/>
    <property type="project" value="TreeGrafter"/>
</dbReference>
<evidence type="ECO:0000259" key="4">
    <source>
        <dbReference type="PROSITE" id="PS50887"/>
    </source>
</evidence>
<dbReference type="Gene3D" id="3.30.450.20">
    <property type="entry name" value="PAS domain"/>
    <property type="match status" value="2"/>
</dbReference>
<dbReference type="Pfam" id="PF00990">
    <property type="entry name" value="GGDEF"/>
    <property type="match status" value="1"/>
</dbReference>
<name>A0A127QJW2_9BURK</name>
<evidence type="ECO:0000313" key="6">
    <source>
        <dbReference type="Proteomes" id="UP000071778"/>
    </source>
</evidence>
<dbReference type="Pfam" id="PF22588">
    <property type="entry name" value="dCache_1_like"/>
    <property type="match status" value="1"/>
</dbReference>
<sequence length="521" mass="57731">MNTPIAIAPRQVRFTLKPLPITLLATVFVVLVCTSLMMIEIWRSWNARSLQLHETEIATSNLARALSQHADDTLKEADTVLVGVVERLEMEGTGNVALERLHRLLVQHIGELPQLNDLSIYDETGLWLANAKNGPLPYLNNSDRQYFIHHLGSTDRGPFIGPPVRSRYDGDWIVTVSRRFNHPDGSFAGLALATINISYFKNYYDSFDIGRAGSIILSLNDGTMLVRRPMSDDTIGKNLANYPIYRDYAAKNAEGTAIVASGQDGVERLIAYRHLQEYPLFVTVARSKDEVLSGWLADSYLHLFGALLLTIALGLLGWRLIHQIRLRLLAEADLLQVQASLKTLNQHLEQLALQDSLTGLANRRQFDSALRDEFSRAMRTENPLALVMIDVDCFKQYNDLYGHPAGDECLRRISDVVKASKKRPGDLATRYGGEELAVLLPDTNLAGAIAVAEKIRLAIYNLHIEHPHGPAGVVTISAGVDAFVPVRDGNIPFELVQAADKALYAAKSAGRNRVCSNADLH</sequence>
<evidence type="ECO:0000256" key="2">
    <source>
        <dbReference type="ARBA" id="ARBA00034247"/>
    </source>
</evidence>
<dbReference type="GO" id="GO:0043709">
    <property type="term" value="P:cell adhesion involved in single-species biofilm formation"/>
    <property type="evidence" value="ECO:0007669"/>
    <property type="project" value="TreeGrafter"/>
</dbReference>
<reference evidence="5 6" key="1">
    <citation type="submission" date="2015-11" db="EMBL/GenBank/DDBJ databases">
        <title>Exploring the genomic traits of fungus-feeding bacterial genus Collimonas.</title>
        <authorList>
            <person name="Song C."/>
            <person name="Schmidt R."/>
            <person name="de Jager V."/>
            <person name="Krzyzanowska D."/>
            <person name="Jongedijk E."/>
            <person name="Cankar K."/>
            <person name="Beekwilder J."/>
            <person name="van Veen A."/>
            <person name="de Boer W."/>
            <person name="van Veen J.A."/>
            <person name="Garbeva P."/>
        </authorList>
    </citation>
    <scope>NUCLEOTIDE SEQUENCE [LARGE SCALE GENOMIC DNA]</scope>
    <source>
        <strain evidence="5 6">Ter282</strain>
    </source>
</reference>
<dbReference type="PANTHER" id="PTHR45138:SF9">
    <property type="entry name" value="DIGUANYLATE CYCLASE DGCM-RELATED"/>
    <property type="match status" value="1"/>
</dbReference>
<accession>A0A127QJW2</accession>
<dbReference type="InterPro" id="IPR043128">
    <property type="entry name" value="Rev_trsase/Diguanyl_cyclase"/>
</dbReference>
<dbReference type="SUPFAM" id="SSF55073">
    <property type="entry name" value="Nucleotide cyclase"/>
    <property type="match status" value="1"/>
</dbReference>
<dbReference type="CDD" id="cd01949">
    <property type="entry name" value="GGDEF"/>
    <property type="match status" value="1"/>
</dbReference>
<keyword evidence="3" id="KW-1133">Transmembrane helix</keyword>
<evidence type="ECO:0000313" key="5">
    <source>
        <dbReference type="EMBL" id="AMP10286.1"/>
    </source>
</evidence>
<dbReference type="InterPro" id="IPR029787">
    <property type="entry name" value="Nucleotide_cyclase"/>
</dbReference>
<organism evidence="5 6">
    <name type="scientific">Collimonas arenae</name>
    <dbReference type="NCBI Taxonomy" id="279058"/>
    <lineage>
        <taxon>Bacteria</taxon>
        <taxon>Pseudomonadati</taxon>
        <taxon>Pseudomonadota</taxon>
        <taxon>Betaproteobacteria</taxon>
        <taxon>Burkholderiales</taxon>
        <taxon>Oxalobacteraceae</taxon>
        <taxon>Collimonas</taxon>
    </lineage>
</organism>
<dbReference type="PATRIC" id="fig|279058.18.peg.2514"/>
<dbReference type="Proteomes" id="UP000071778">
    <property type="component" value="Chromosome"/>
</dbReference>
<feature type="transmembrane region" description="Helical" evidence="3">
    <location>
        <begin position="21"/>
        <end position="42"/>
    </location>
</feature>
<gene>
    <name evidence="5" type="ORF">CAter282_2549</name>
</gene>
<dbReference type="PROSITE" id="PS50887">
    <property type="entry name" value="GGDEF"/>
    <property type="match status" value="1"/>
</dbReference>
<evidence type="ECO:0000256" key="1">
    <source>
        <dbReference type="ARBA" id="ARBA00012528"/>
    </source>
</evidence>
<dbReference type="InterPro" id="IPR050469">
    <property type="entry name" value="Diguanylate_Cyclase"/>
</dbReference>
<dbReference type="GO" id="GO:0005886">
    <property type="term" value="C:plasma membrane"/>
    <property type="evidence" value="ECO:0007669"/>
    <property type="project" value="TreeGrafter"/>
</dbReference>
<protein>
    <recommendedName>
        <fullName evidence="1">diguanylate cyclase</fullName>
        <ecNumber evidence="1">2.7.7.65</ecNumber>
    </recommendedName>
</protein>
<dbReference type="CDD" id="cd12914">
    <property type="entry name" value="PDC1_DGC_like"/>
    <property type="match status" value="1"/>
</dbReference>
<dbReference type="AlphaFoldDB" id="A0A127QJW2"/>